<evidence type="ECO:0000256" key="1">
    <source>
        <dbReference type="ARBA" id="ARBA00004853"/>
    </source>
</evidence>
<keyword evidence="7 9" id="KW-0342">GTP-binding</keyword>
<keyword evidence="3 9" id="KW-0479">Metal-binding</keyword>
<feature type="active site" description="Nucleophile" evidence="9">
    <location>
        <position position="137"/>
    </location>
</feature>
<feature type="binding site" evidence="9">
    <location>
        <position position="73"/>
    </location>
    <ligand>
        <name>Zn(2+)</name>
        <dbReference type="ChEBI" id="CHEBI:29105"/>
        <note>catalytic</note>
    </ligand>
</feature>
<dbReference type="SUPFAM" id="SSF53597">
    <property type="entry name" value="Dihydrofolate reductase-like"/>
    <property type="match status" value="1"/>
</dbReference>
<dbReference type="Gene3D" id="3.40.430.10">
    <property type="entry name" value="Dihydrofolate Reductase, subunit A"/>
    <property type="match status" value="1"/>
</dbReference>
<evidence type="ECO:0000256" key="7">
    <source>
        <dbReference type="ARBA" id="ARBA00023134"/>
    </source>
</evidence>
<evidence type="ECO:0000256" key="2">
    <source>
        <dbReference type="ARBA" id="ARBA00022619"/>
    </source>
</evidence>
<evidence type="ECO:0000256" key="4">
    <source>
        <dbReference type="ARBA" id="ARBA00022741"/>
    </source>
</evidence>
<dbReference type="NCBIfam" id="NF001591">
    <property type="entry name" value="PRK00393.1"/>
    <property type="match status" value="1"/>
</dbReference>
<feature type="active site" description="Proton acceptor" evidence="9">
    <location>
        <position position="135"/>
    </location>
</feature>
<dbReference type="InterPro" id="IPR032677">
    <property type="entry name" value="GTP_cyclohydro_II"/>
</dbReference>
<keyword evidence="6 9" id="KW-0862">Zinc</keyword>
<evidence type="ECO:0000256" key="9">
    <source>
        <dbReference type="HAMAP-Rule" id="MF_00179"/>
    </source>
</evidence>
<sequence length="447" mass="47267">MTGCNTVHDNLLQEAVRVVLPTQFGEFDVTAVEVRPGRVYLALARGDLSTDEPVLTRVHSECLTGDALTSLRCDCGIQLRLALSRIAAEGRGVVLYATGHEGRGIGLLNKLRAYVEQDEGADTVDANLRLGLPVDDRSYIEAADVLRELGVASVRLLTNNPDKVQGLEAAGITVEGVEPLRTAAHARNVGYLRTKEQRLGHGDTAGEELPGPAAPPEAVDLLGTVDPPADRPYLVLKYAQTLDGRIATGVGDSKWISGEEERALSHALRAACDAIMVGVGTVLRDDCRLNVRLVPGASPLRVVLDSTLRSPSEALLFGDLSDGAAPTVLLTTERSTEADRQRVRDLGAGIRVLPEGPGGVDLKAALKQLRDEGVRSLLVEGGAQVITSLLSAGLVDRIIVGTAPRIIGAGTEAVGDLGVARVTDGIVLRNRSVHLTTDDVVTAWDVT</sequence>
<dbReference type="NCBIfam" id="TIGR00505">
    <property type="entry name" value="ribA"/>
    <property type="match status" value="1"/>
</dbReference>
<feature type="binding site" evidence="9">
    <location>
        <position position="62"/>
    </location>
    <ligand>
        <name>Zn(2+)</name>
        <dbReference type="ChEBI" id="CHEBI:29105"/>
        <note>catalytic</note>
    </ligand>
</feature>
<evidence type="ECO:0000313" key="12">
    <source>
        <dbReference type="EMBL" id="MDT0348932.1"/>
    </source>
</evidence>
<feature type="domain" description="GTP cyclohydrolase II" evidence="10">
    <location>
        <begin position="16"/>
        <end position="176"/>
    </location>
</feature>
<dbReference type="InterPro" id="IPR002734">
    <property type="entry name" value="RibDG_C"/>
</dbReference>
<dbReference type="InterPro" id="IPR011549">
    <property type="entry name" value="RibD_C"/>
</dbReference>
<comment type="similarity">
    <text evidence="9">Belongs to the GTP cyclohydrolase II family.</text>
</comment>
<accession>A0ABU2N4T9</accession>
<dbReference type="Gene3D" id="3.40.50.10990">
    <property type="entry name" value="GTP cyclohydrolase II"/>
    <property type="match status" value="1"/>
</dbReference>
<feature type="binding site" evidence="9">
    <location>
        <begin position="57"/>
        <end position="61"/>
    </location>
    <ligand>
        <name>GTP</name>
        <dbReference type="ChEBI" id="CHEBI:37565"/>
    </ligand>
</feature>
<feature type="binding site" evidence="9">
    <location>
        <position position="75"/>
    </location>
    <ligand>
        <name>Zn(2+)</name>
        <dbReference type="ChEBI" id="CHEBI:29105"/>
        <note>catalytic</note>
    </ligand>
</feature>
<feature type="binding site" evidence="9">
    <location>
        <begin position="101"/>
        <end position="103"/>
    </location>
    <ligand>
        <name>GTP</name>
        <dbReference type="ChEBI" id="CHEBI:37565"/>
    </ligand>
</feature>
<organism evidence="12 13">
    <name type="scientific">Pseudonocardia charpentierae</name>
    <dbReference type="NCBI Taxonomy" id="3075545"/>
    <lineage>
        <taxon>Bacteria</taxon>
        <taxon>Bacillati</taxon>
        <taxon>Actinomycetota</taxon>
        <taxon>Actinomycetes</taxon>
        <taxon>Pseudonocardiales</taxon>
        <taxon>Pseudonocardiaceae</taxon>
        <taxon>Pseudonocardia</taxon>
    </lineage>
</organism>
<evidence type="ECO:0000259" key="11">
    <source>
        <dbReference type="Pfam" id="PF01872"/>
    </source>
</evidence>
<dbReference type="PANTHER" id="PTHR21327">
    <property type="entry name" value="GTP CYCLOHYDROLASE II-RELATED"/>
    <property type="match status" value="1"/>
</dbReference>
<dbReference type="RefSeq" id="WP_311554869.1">
    <property type="nucleotide sequence ID" value="NZ_JAVREJ010000002.1"/>
</dbReference>
<evidence type="ECO:0000256" key="8">
    <source>
        <dbReference type="ARBA" id="ARBA00049295"/>
    </source>
</evidence>
<comment type="catalytic activity">
    <reaction evidence="8 9">
        <text>GTP + 4 H2O = 2,5-diamino-6-hydroxy-4-(5-phosphoribosylamino)-pyrimidine + formate + 2 phosphate + 3 H(+)</text>
        <dbReference type="Rhea" id="RHEA:23704"/>
        <dbReference type="ChEBI" id="CHEBI:15377"/>
        <dbReference type="ChEBI" id="CHEBI:15378"/>
        <dbReference type="ChEBI" id="CHEBI:15740"/>
        <dbReference type="ChEBI" id="CHEBI:37565"/>
        <dbReference type="ChEBI" id="CHEBI:43474"/>
        <dbReference type="ChEBI" id="CHEBI:58614"/>
        <dbReference type="EC" id="3.5.4.25"/>
    </reaction>
</comment>
<keyword evidence="13" id="KW-1185">Reference proteome</keyword>
<dbReference type="Proteomes" id="UP001183202">
    <property type="component" value="Unassembled WGS sequence"/>
</dbReference>
<evidence type="ECO:0000256" key="5">
    <source>
        <dbReference type="ARBA" id="ARBA00022801"/>
    </source>
</evidence>
<dbReference type="InterPro" id="IPR036144">
    <property type="entry name" value="RibA-like_sf"/>
</dbReference>
<dbReference type="Pfam" id="PF00925">
    <property type="entry name" value="GTP_cyclohydro2"/>
    <property type="match status" value="1"/>
</dbReference>
<dbReference type="PANTHER" id="PTHR21327:SF18">
    <property type="entry name" value="3,4-DIHYDROXY-2-BUTANONE 4-PHOSPHATE SYNTHASE"/>
    <property type="match status" value="1"/>
</dbReference>
<keyword evidence="5 9" id="KW-0378">Hydrolase</keyword>
<dbReference type="HAMAP" id="MF_00179">
    <property type="entry name" value="RibA"/>
    <property type="match status" value="1"/>
</dbReference>
<proteinExistence type="inferred from homology"/>
<dbReference type="CDD" id="cd00641">
    <property type="entry name" value="GTP_cyclohydro2"/>
    <property type="match status" value="1"/>
</dbReference>
<feature type="binding site" evidence="9">
    <location>
        <position position="78"/>
    </location>
    <ligand>
        <name>GTP</name>
        <dbReference type="ChEBI" id="CHEBI:37565"/>
    </ligand>
</feature>
<name>A0ABU2N4T9_9PSEU</name>
<feature type="binding site" evidence="9">
    <location>
        <position position="123"/>
    </location>
    <ligand>
        <name>GTP</name>
        <dbReference type="ChEBI" id="CHEBI:37565"/>
    </ligand>
</feature>
<dbReference type="EMBL" id="JAVREJ010000002">
    <property type="protein sequence ID" value="MDT0348932.1"/>
    <property type="molecule type" value="Genomic_DNA"/>
</dbReference>
<evidence type="ECO:0000256" key="3">
    <source>
        <dbReference type="ARBA" id="ARBA00022723"/>
    </source>
</evidence>
<dbReference type="SUPFAM" id="SSF142695">
    <property type="entry name" value="RibA-like"/>
    <property type="match status" value="1"/>
</dbReference>
<comment type="cofactor">
    <cofactor evidence="9">
        <name>Zn(2+)</name>
        <dbReference type="ChEBI" id="CHEBI:29105"/>
    </cofactor>
    <text evidence="9">Binds 1 zinc ion per subunit.</text>
</comment>
<dbReference type="NCBIfam" id="TIGR00227">
    <property type="entry name" value="ribD_Cterm"/>
    <property type="match status" value="1"/>
</dbReference>
<reference evidence="13" key="1">
    <citation type="submission" date="2023-07" db="EMBL/GenBank/DDBJ databases">
        <title>30 novel species of actinomycetes from the DSMZ collection.</title>
        <authorList>
            <person name="Nouioui I."/>
        </authorList>
    </citation>
    <scope>NUCLEOTIDE SEQUENCE [LARGE SCALE GENOMIC DNA]</scope>
    <source>
        <strain evidence="13">DSM 45834</strain>
    </source>
</reference>
<feature type="binding site" evidence="9">
    <location>
        <position position="163"/>
    </location>
    <ligand>
        <name>GTP</name>
        <dbReference type="ChEBI" id="CHEBI:37565"/>
    </ligand>
</feature>
<comment type="function">
    <text evidence="9">Catalyzes the conversion of GTP to 2,5-diamino-6-ribosylamino-4(3H)-pyrimidinone 5'-phosphate (DARP), formate and pyrophosphate.</text>
</comment>
<gene>
    <name evidence="9 12" type="primary">ribA</name>
    <name evidence="12" type="ORF">RM445_05270</name>
</gene>
<evidence type="ECO:0000259" key="10">
    <source>
        <dbReference type="Pfam" id="PF00925"/>
    </source>
</evidence>
<dbReference type="Pfam" id="PF01872">
    <property type="entry name" value="RibD_C"/>
    <property type="match status" value="1"/>
</dbReference>
<evidence type="ECO:0000313" key="13">
    <source>
        <dbReference type="Proteomes" id="UP001183202"/>
    </source>
</evidence>
<comment type="caution">
    <text evidence="12">The sequence shown here is derived from an EMBL/GenBank/DDBJ whole genome shotgun (WGS) entry which is preliminary data.</text>
</comment>
<dbReference type="InterPro" id="IPR024072">
    <property type="entry name" value="DHFR-like_dom_sf"/>
</dbReference>
<dbReference type="InterPro" id="IPR000926">
    <property type="entry name" value="RibA"/>
</dbReference>
<feature type="domain" description="Bacterial bifunctional deaminase-reductase C-terminal" evidence="11">
    <location>
        <begin position="232"/>
        <end position="437"/>
    </location>
</feature>
<keyword evidence="4 9" id="KW-0547">Nucleotide-binding</keyword>
<dbReference type="EC" id="3.5.4.25" evidence="9"/>
<keyword evidence="2 9" id="KW-0686">Riboflavin biosynthesis</keyword>
<evidence type="ECO:0000256" key="6">
    <source>
        <dbReference type="ARBA" id="ARBA00022833"/>
    </source>
</evidence>
<comment type="pathway">
    <text evidence="1 9">Cofactor biosynthesis; riboflavin biosynthesis; 5-amino-6-(D-ribitylamino)uracil from GTP: step 1/4.</text>
</comment>
<protein>
    <recommendedName>
        <fullName evidence="9">GTP cyclohydrolase-2</fullName>
        <ecNumber evidence="9">3.5.4.25</ecNumber>
    </recommendedName>
    <alternativeName>
        <fullName evidence="9">GTP cyclohydrolase II</fullName>
    </alternativeName>
</protein>
<feature type="binding site" evidence="9">
    <location>
        <position position="158"/>
    </location>
    <ligand>
        <name>GTP</name>
        <dbReference type="ChEBI" id="CHEBI:37565"/>
    </ligand>
</feature>
<dbReference type="GO" id="GO:0003935">
    <property type="term" value="F:GTP cyclohydrolase II activity"/>
    <property type="evidence" value="ECO:0007669"/>
    <property type="project" value="UniProtKB-EC"/>
</dbReference>